<evidence type="ECO:0000313" key="10">
    <source>
        <dbReference type="Proteomes" id="UP000050795"/>
    </source>
</evidence>
<evidence type="ECO:0000256" key="6">
    <source>
        <dbReference type="ARBA" id="ARBA00022840"/>
    </source>
</evidence>
<dbReference type="InterPro" id="IPR053235">
    <property type="entry name" value="Ser_Thr_kinase"/>
</dbReference>
<keyword evidence="3" id="KW-0808">Transferase</keyword>
<dbReference type="Gene3D" id="1.10.510.10">
    <property type="entry name" value="Transferase(Phosphotransferase) domain 1"/>
    <property type="match status" value="1"/>
</dbReference>
<evidence type="ECO:0000256" key="3">
    <source>
        <dbReference type="ARBA" id="ARBA00022679"/>
    </source>
</evidence>
<dbReference type="Pfam" id="PF00069">
    <property type="entry name" value="Pkinase"/>
    <property type="match status" value="1"/>
</dbReference>
<dbReference type="GO" id="GO:0004674">
    <property type="term" value="F:protein serine/threonine kinase activity"/>
    <property type="evidence" value="ECO:0007669"/>
    <property type="project" value="UniProtKB-KW"/>
</dbReference>
<keyword evidence="4" id="KW-0547">Nucleotide-binding</keyword>
<comment type="catalytic activity">
    <reaction evidence="8">
        <text>L-seryl-[protein] + ATP = O-phospho-L-seryl-[protein] + ADP + H(+)</text>
        <dbReference type="Rhea" id="RHEA:17989"/>
        <dbReference type="Rhea" id="RHEA-COMP:9863"/>
        <dbReference type="Rhea" id="RHEA-COMP:11604"/>
        <dbReference type="ChEBI" id="CHEBI:15378"/>
        <dbReference type="ChEBI" id="CHEBI:29999"/>
        <dbReference type="ChEBI" id="CHEBI:30616"/>
        <dbReference type="ChEBI" id="CHEBI:83421"/>
        <dbReference type="ChEBI" id="CHEBI:456216"/>
        <dbReference type="EC" id="2.7.11.1"/>
    </reaction>
</comment>
<accession>A0AA85IM53</accession>
<dbReference type="InterPro" id="IPR011009">
    <property type="entry name" value="Kinase-like_dom_sf"/>
</dbReference>
<evidence type="ECO:0000256" key="1">
    <source>
        <dbReference type="ARBA" id="ARBA00012513"/>
    </source>
</evidence>
<dbReference type="AlphaFoldDB" id="A0AA85IM53"/>
<dbReference type="InterPro" id="IPR000719">
    <property type="entry name" value="Prot_kinase_dom"/>
</dbReference>
<dbReference type="PANTHER" id="PTHR24361:SF433">
    <property type="entry name" value="PROTEIN KINASE DOMAIN-CONTAINING PROTEIN"/>
    <property type="match status" value="1"/>
</dbReference>
<comment type="catalytic activity">
    <reaction evidence="7">
        <text>L-threonyl-[protein] + ATP = O-phospho-L-threonyl-[protein] + ADP + H(+)</text>
        <dbReference type="Rhea" id="RHEA:46608"/>
        <dbReference type="Rhea" id="RHEA-COMP:11060"/>
        <dbReference type="Rhea" id="RHEA-COMP:11605"/>
        <dbReference type="ChEBI" id="CHEBI:15378"/>
        <dbReference type="ChEBI" id="CHEBI:30013"/>
        <dbReference type="ChEBI" id="CHEBI:30616"/>
        <dbReference type="ChEBI" id="CHEBI:61977"/>
        <dbReference type="ChEBI" id="CHEBI:456216"/>
        <dbReference type="EC" id="2.7.11.1"/>
    </reaction>
</comment>
<reference evidence="11" key="2">
    <citation type="submission" date="2023-11" db="UniProtKB">
        <authorList>
            <consortium name="WormBaseParasite"/>
        </authorList>
    </citation>
    <scope>IDENTIFICATION</scope>
</reference>
<dbReference type="GO" id="GO:0005737">
    <property type="term" value="C:cytoplasm"/>
    <property type="evidence" value="ECO:0007669"/>
    <property type="project" value="TreeGrafter"/>
</dbReference>
<dbReference type="SUPFAM" id="SSF56112">
    <property type="entry name" value="Protein kinase-like (PK-like)"/>
    <property type="match status" value="1"/>
</dbReference>
<dbReference type="GO" id="GO:0005524">
    <property type="term" value="F:ATP binding"/>
    <property type="evidence" value="ECO:0007669"/>
    <property type="project" value="UniProtKB-KW"/>
</dbReference>
<protein>
    <recommendedName>
        <fullName evidence="1">non-specific serine/threonine protein kinase</fullName>
        <ecNumber evidence="1">2.7.11.1</ecNumber>
    </recommendedName>
</protein>
<keyword evidence="10" id="KW-1185">Reference proteome</keyword>
<feature type="domain" description="Protein kinase" evidence="9">
    <location>
        <begin position="60"/>
        <end position="326"/>
    </location>
</feature>
<organism evidence="10 11">
    <name type="scientific">Trichobilharzia regenti</name>
    <name type="common">Nasal bird schistosome</name>
    <dbReference type="NCBI Taxonomy" id="157069"/>
    <lineage>
        <taxon>Eukaryota</taxon>
        <taxon>Metazoa</taxon>
        <taxon>Spiralia</taxon>
        <taxon>Lophotrochozoa</taxon>
        <taxon>Platyhelminthes</taxon>
        <taxon>Trematoda</taxon>
        <taxon>Digenea</taxon>
        <taxon>Strigeidida</taxon>
        <taxon>Schistosomatoidea</taxon>
        <taxon>Schistosomatidae</taxon>
        <taxon>Trichobilharzia</taxon>
    </lineage>
</organism>
<evidence type="ECO:0000256" key="7">
    <source>
        <dbReference type="ARBA" id="ARBA00047899"/>
    </source>
</evidence>
<dbReference type="Proteomes" id="UP000050795">
    <property type="component" value="Unassembled WGS sequence"/>
</dbReference>
<dbReference type="PROSITE" id="PS50011">
    <property type="entry name" value="PROTEIN_KINASE_DOM"/>
    <property type="match status" value="1"/>
</dbReference>
<evidence type="ECO:0000256" key="8">
    <source>
        <dbReference type="ARBA" id="ARBA00048679"/>
    </source>
</evidence>
<evidence type="ECO:0000259" key="9">
    <source>
        <dbReference type="PROSITE" id="PS50011"/>
    </source>
</evidence>
<keyword evidence="5" id="KW-0418">Kinase</keyword>
<proteinExistence type="predicted"/>
<dbReference type="EC" id="2.7.11.1" evidence="1"/>
<reference evidence="10" key="1">
    <citation type="submission" date="2022-06" db="EMBL/GenBank/DDBJ databases">
        <authorList>
            <person name="Berger JAMES D."/>
            <person name="Berger JAMES D."/>
        </authorList>
    </citation>
    <scope>NUCLEOTIDE SEQUENCE [LARGE SCALE GENOMIC DNA]</scope>
</reference>
<keyword evidence="6" id="KW-0067">ATP-binding</keyword>
<evidence type="ECO:0000256" key="4">
    <source>
        <dbReference type="ARBA" id="ARBA00022741"/>
    </source>
</evidence>
<sequence length="329" mass="38098">MKLDDLFGRAGGSITEFRGKNKNCNVFSRKTMNRWEVTEENKSRCSEEIEYEGTVERQEFTAVETIHQGFQSLVQLALSNIDQKLYIIKWVPIPPSYTELETSERTNQLRRYPFTPSRETEILQKIEHKNIVKFIKLIQNSNINANGIVLEYLKMGALNDIPNEKVLSDTEISEYFKDILNGVQYLHSVKIIHRDLNPSNMLITEDNHLKITDFSISVEFTGEDALLRGTIGTPEYLAPECVNASGDVYTGKPVDVWAMGMTLYWMIYRRPFYNGADKYEVYEAISTQPVIIDDKVSDQYIRRIFEGIFKINPKERNDISRLQILIENV</sequence>
<evidence type="ECO:0000256" key="2">
    <source>
        <dbReference type="ARBA" id="ARBA00022527"/>
    </source>
</evidence>
<name>A0AA85IM53_TRIRE</name>
<dbReference type="PANTHER" id="PTHR24361">
    <property type="entry name" value="MITOGEN-ACTIVATED KINASE KINASE KINASE"/>
    <property type="match status" value="1"/>
</dbReference>
<keyword evidence="2" id="KW-0723">Serine/threonine-protein kinase</keyword>
<dbReference type="WBParaSite" id="TREG1_104550.1">
    <property type="protein sequence ID" value="TREG1_104550.1"/>
    <property type="gene ID" value="TREG1_104550"/>
</dbReference>
<evidence type="ECO:0000313" key="11">
    <source>
        <dbReference type="WBParaSite" id="TREG1_104550.1"/>
    </source>
</evidence>
<evidence type="ECO:0000256" key="5">
    <source>
        <dbReference type="ARBA" id="ARBA00022777"/>
    </source>
</evidence>